<accession>A0AAE0HT97</accession>
<reference evidence="1" key="1">
    <citation type="journal article" date="2023" name="Mol. Phylogenet. Evol.">
        <title>Genome-scale phylogeny and comparative genomics of the fungal order Sordariales.</title>
        <authorList>
            <person name="Hensen N."/>
            <person name="Bonometti L."/>
            <person name="Westerberg I."/>
            <person name="Brannstrom I.O."/>
            <person name="Guillou S."/>
            <person name="Cros-Aarteil S."/>
            <person name="Calhoun S."/>
            <person name="Haridas S."/>
            <person name="Kuo A."/>
            <person name="Mondo S."/>
            <person name="Pangilinan J."/>
            <person name="Riley R."/>
            <person name="LaButti K."/>
            <person name="Andreopoulos B."/>
            <person name="Lipzen A."/>
            <person name="Chen C."/>
            <person name="Yan M."/>
            <person name="Daum C."/>
            <person name="Ng V."/>
            <person name="Clum A."/>
            <person name="Steindorff A."/>
            <person name="Ohm R.A."/>
            <person name="Martin F."/>
            <person name="Silar P."/>
            <person name="Natvig D.O."/>
            <person name="Lalanne C."/>
            <person name="Gautier V."/>
            <person name="Ament-Velasquez S.L."/>
            <person name="Kruys A."/>
            <person name="Hutchinson M.I."/>
            <person name="Powell A.J."/>
            <person name="Barry K."/>
            <person name="Miller A.N."/>
            <person name="Grigoriev I.V."/>
            <person name="Debuchy R."/>
            <person name="Gladieux P."/>
            <person name="Hiltunen Thoren M."/>
            <person name="Johannesson H."/>
        </authorList>
    </citation>
    <scope>NUCLEOTIDE SEQUENCE</scope>
    <source>
        <strain evidence="1">CBS 118394</strain>
    </source>
</reference>
<feature type="non-terminal residue" evidence="1">
    <location>
        <position position="1"/>
    </location>
</feature>
<organism evidence="1 2">
    <name type="scientific">Apodospora peruviana</name>
    <dbReference type="NCBI Taxonomy" id="516989"/>
    <lineage>
        <taxon>Eukaryota</taxon>
        <taxon>Fungi</taxon>
        <taxon>Dikarya</taxon>
        <taxon>Ascomycota</taxon>
        <taxon>Pezizomycotina</taxon>
        <taxon>Sordariomycetes</taxon>
        <taxon>Sordariomycetidae</taxon>
        <taxon>Sordariales</taxon>
        <taxon>Lasiosphaeriaceae</taxon>
        <taxon>Apodospora</taxon>
    </lineage>
</organism>
<evidence type="ECO:0000313" key="1">
    <source>
        <dbReference type="EMBL" id="KAK3312472.1"/>
    </source>
</evidence>
<name>A0AAE0HT97_9PEZI</name>
<reference evidence="1" key="2">
    <citation type="submission" date="2023-06" db="EMBL/GenBank/DDBJ databases">
        <authorList>
            <consortium name="Lawrence Berkeley National Laboratory"/>
            <person name="Haridas S."/>
            <person name="Hensen N."/>
            <person name="Bonometti L."/>
            <person name="Westerberg I."/>
            <person name="Brannstrom I.O."/>
            <person name="Guillou S."/>
            <person name="Cros-Aarteil S."/>
            <person name="Calhoun S."/>
            <person name="Kuo A."/>
            <person name="Mondo S."/>
            <person name="Pangilinan J."/>
            <person name="Riley R."/>
            <person name="Labutti K."/>
            <person name="Andreopoulos B."/>
            <person name="Lipzen A."/>
            <person name="Chen C."/>
            <person name="Yanf M."/>
            <person name="Daum C."/>
            <person name="Ng V."/>
            <person name="Clum A."/>
            <person name="Steindorff A."/>
            <person name="Ohm R."/>
            <person name="Martin F."/>
            <person name="Silar P."/>
            <person name="Natvig D."/>
            <person name="Lalanne C."/>
            <person name="Gautier V."/>
            <person name="Ament-Velasquez S.L."/>
            <person name="Kruys A."/>
            <person name="Hutchinson M.I."/>
            <person name="Powell A.J."/>
            <person name="Barry K."/>
            <person name="Miller A.N."/>
            <person name="Grigoriev I.V."/>
            <person name="Debuchy R."/>
            <person name="Gladieux P."/>
            <person name="Thoren M.H."/>
            <person name="Johannesson H."/>
        </authorList>
    </citation>
    <scope>NUCLEOTIDE SEQUENCE</scope>
    <source>
        <strain evidence="1">CBS 118394</strain>
    </source>
</reference>
<dbReference type="EMBL" id="JAUEDM010000009">
    <property type="protein sequence ID" value="KAK3312472.1"/>
    <property type="molecule type" value="Genomic_DNA"/>
</dbReference>
<keyword evidence="2" id="KW-1185">Reference proteome</keyword>
<proteinExistence type="predicted"/>
<protein>
    <submittedName>
        <fullName evidence="1">Uncharacterized protein</fullName>
    </submittedName>
</protein>
<sequence>LQKEGDSVRTFYTHVSHPIQLAFQTRHHTPFIVQRSESGPLGPTNVTQTIDYSWGYGERSLIIGEVKRHGIIDIRTWTGENPVDSTRRWLGKELRGYCHMYKCFAASVFDGKYLLILVFHAAAVPDITRQNCPVICLVFSAECTTTLRYGLFRTVMHQIRRMQAAAAPPVVLDGYIRRFRLSGFPFWVYGDAEHEEHPNGYIRILDVSGAWYWASADGNAVLDQDDNVVWDTVQLGL</sequence>
<dbReference type="AlphaFoldDB" id="A0AAE0HT97"/>
<gene>
    <name evidence="1" type="ORF">B0H66DRAFT_633214</name>
</gene>
<evidence type="ECO:0000313" key="2">
    <source>
        <dbReference type="Proteomes" id="UP001283341"/>
    </source>
</evidence>
<dbReference type="Proteomes" id="UP001283341">
    <property type="component" value="Unassembled WGS sequence"/>
</dbReference>
<comment type="caution">
    <text evidence="1">The sequence shown here is derived from an EMBL/GenBank/DDBJ whole genome shotgun (WGS) entry which is preliminary data.</text>
</comment>